<sequence length="936" mass="105129">MVTSYLRFEPDASFGVISSNSNLLWLPRSSSSSASAGQVIVGALESVIVWDIKKGEKVHKWNEIEIKVEVSCIAKHDDDIFAVGYSDGSIRVWDAKTGSIIVSFNGHKTAISALKFDPSGTRLASGSRDSNIIVWDLISEVGLYRLRSHKDQITGLEFIASMGDDVEMVIDEDMTASNWLISTSKDGFIKLWDLASQHCIETHAAHRGECWALTLNNGVCMTAGGESELKIWELNVKNGGDGNRLKVQGVLLRQSKERAAGIAFHPSAPFVACHGADRAVEVWRIRSAEEVKKSVNRKLRRRKEKLAAKGEEVNEKDNLEDITEHDVTEIYVPFVIVRTPARVRSMDWACTTPDFQKKDTLQIVVSLSSNCVELYTITVPPQHKKNSPPPEYNRLYALDLPGHRTDVRSLALSSDDTMLATASNGSLKVWNVKTTNCIRTFDCGYALCSTFLPGDSILVVGTKSGQIEMFDVASSALLDTIDAHDGALWSLQVSPDGKSLVTGSADKSVKFWNFRIVQEEIPGTRRTIPRMKLQHTRTLELTDDVLSLRQSPDGKYIAVSLLDNTIKVFFVDTLKFFLNLYGHKLPVLSMDISHDSKLLISCSADKNIKIWGLDFGDCHRSIFAHQDSIMAIQFEPNSHYFFSASKDRLIKYWDGDKFENIQKLEGHHSEIWAIAIANSGEFVVSAAHDRSIRIWQQTDDPIFLEEEREKELEELYESTLINSLDGPEGSGEKESDEVTTAAAGKQTVETLVAGERIVEALDLGVADIDLLEEHDIMKKNNPNAAPPSRNAVFVALDNIAAERYVLDVLEKIKASQLQDALLLLPFEKVLSLLRFINMWAEKGWNITLASRILFFLIRLYHRQIITNEIMRPMLSSVREHLRGAIQRQKDELGYNIAGLKYIRRAYDEGHTKEFLDEEEHKKDEERSLKKRVFTTI</sequence>
<dbReference type="SMART" id="SM00320">
    <property type="entry name" value="WD40"/>
    <property type="match status" value="12"/>
</dbReference>
<name>A0A1E3QFA5_LIPST</name>
<evidence type="ECO:0000256" key="6">
    <source>
        <dbReference type="PROSITE-ProRule" id="PRU00221"/>
    </source>
</evidence>
<dbReference type="GO" id="GO:0000447">
    <property type="term" value="P:endonucleolytic cleavage in ITS1 to separate SSU-rRNA from 5.8S rRNA and LSU-rRNA from tricistronic rRNA transcript (SSU-rRNA, 5.8S rRNA, LSU-rRNA)"/>
    <property type="evidence" value="ECO:0007669"/>
    <property type="project" value="EnsemblFungi"/>
</dbReference>
<feature type="repeat" description="WD" evidence="6">
    <location>
        <begin position="252"/>
        <end position="293"/>
    </location>
</feature>
<comment type="subcellular location">
    <subcellularLocation>
        <location evidence="1">Nucleus</location>
        <location evidence="1">Nucleolus</location>
    </subcellularLocation>
</comment>
<dbReference type="EMBL" id="KV454289">
    <property type="protein sequence ID" value="ODQ76310.1"/>
    <property type="molecule type" value="Genomic_DNA"/>
</dbReference>
<dbReference type="InterPro" id="IPR019775">
    <property type="entry name" value="WD40_repeat_CS"/>
</dbReference>
<feature type="coiled-coil region" evidence="7">
    <location>
        <begin position="285"/>
        <end position="316"/>
    </location>
</feature>
<reference evidence="10 11" key="1">
    <citation type="journal article" date="2016" name="Proc. Natl. Acad. Sci. U.S.A.">
        <title>Comparative genomics of biotechnologically important yeasts.</title>
        <authorList>
            <person name="Riley R."/>
            <person name="Haridas S."/>
            <person name="Wolfe K.H."/>
            <person name="Lopes M.R."/>
            <person name="Hittinger C.T."/>
            <person name="Goeker M."/>
            <person name="Salamov A.A."/>
            <person name="Wisecaver J.H."/>
            <person name="Long T.M."/>
            <person name="Calvey C.H."/>
            <person name="Aerts A.L."/>
            <person name="Barry K.W."/>
            <person name="Choi C."/>
            <person name="Clum A."/>
            <person name="Coughlan A.Y."/>
            <person name="Deshpande S."/>
            <person name="Douglass A.P."/>
            <person name="Hanson S.J."/>
            <person name="Klenk H.-P."/>
            <person name="LaButti K.M."/>
            <person name="Lapidus A."/>
            <person name="Lindquist E.A."/>
            <person name="Lipzen A.M."/>
            <person name="Meier-Kolthoff J.P."/>
            <person name="Ohm R.A."/>
            <person name="Otillar R.P."/>
            <person name="Pangilinan J.L."/>
            <person name="Peng Y."/>
            <person name="Rokas A."/>
            <person name="Rosa C.A."/>
            <person name="Scheuner C."/>
            <person name="Sibirny A.A."/>
            <person name="Slot J.C."/>
            <person name="Stielow J.B."/>
            <person name="Sun H."/>
            <person name="Kurtzman C.P."/>
            <person name="Blackwell M."/>
            <person name="Grigoriev I.V."/>
            <person name="Jeffries T.W."/>
        </authorList>
    </citation>
    <scope>NUCLEOTIDE SEQUENCE [LARGE SCALE GENOMIC DNA]</scope>
    <source>
        <strain evidence="10 11">NRRL Y-11557</strain>
    </source>
</reference>
<dbReference type="PROSITE" id="PS50294">
    <property type="entry name" value="WD_REPEATS_REGION"/>
    <property type="match status" value="6"/>
</dbReference>
<protein>
    <recommendedName>
        <fullName evidence="9">Small-subunit processome Utp12 domain-containing protein</fullName>
    </recommendedName>
</protein>
<keyword evidence="2 6" id="KW-0853">WD repeat</keyword>
<dbReference type="CDD" id="cd00200">
    <property type="entry name" value="WD40"/>
    <property type="match status" value="1"/>
</dbReference>
<dbReference type="Pfam" id="PF25172">
    <property type="entry name" value="Beta-prop_WDR3_2nd"/>
    <property type="match status" value="1"/>
</dbReference>
<keyword evidence="7" id="KW-0175">Coiled coil</keyword>
<dbReference type="AlphaFoldDB" id="A0A1E3QFA5"/>
<dbReference type="PANTHER" id="PTHR19853:SF0">
    <property type="entry name" value="WD REPEAT-CONTAINING PROTEIN 3"/>
    <property type="match status" value="1"/>
</dbReference>
<gene>
    <name evidence="10" type="ORF">LIPSTDRAFT_253</name>
</gene>
<feature type="repeat" description="WD" evidence="6">
    <location>
        <begin position="580"/>
        <end position="621"/>
    </location>
</feature>
<feature type="repeat" description="WD" evidence="6">
    <location>
        <begin position="180"/>
        <end position="202"/>
    </location>
</feature>
<dbReference type="Pfam" id="PF04003">
    <property type="entry name" value="Utp12"/>
    <property type="match status" value="1"/>
</dbReference>
<dbReference type="Proteomes" id="UP000094385">
    <property type="component" value="Unassembled WGS sequence"/>
</dbReference>
<feature type="repeat" description="WD" evidence="6">
    <location>
        <begin position="104"/>
        <end position="137"/>
    </location>
</feature>
<dbReference type="GO" id="GO:0000472">
    <property type="term" value="P:endonucleolytic cleavage to generate mature 5'-end of SSU-rRNA from (SSU-rRNA, 5.8S rRNA, LSU-rRNA)"/>
    <property type="evidence" value="ECO:0007669"/>
    <property type="project" value="EnsemblFungi"/>
</dbReference>
<keyword evidence="11" id="KW-1185">Reference proteome</keyword>
<evidence type="ECO:0000256" key="4">
    <source>
        <dbReference type="ARBA" id="ARBA00023242"/>
    </source>
</evidence>
<dbReference type="InterPro" id="IPR007148">
    <property type="entry name" value="SSU_processome_Utp12"/>
</dbReference>
<dbReference type="InterPro" id="IPR020472">
    <property type="entry name" value="WD40_PAC1"/>
</dbReference>
<dbReference type="PROSITE" id="PS50082">
    <property type="entry name" value="WD_REPEATS_2"/>
    <property type="match status" value="9"/>
</dbReference>
<organism evidence="10 11">
    <name type="scientific">Lipomyces starkeyi NRRL Y-11557</name>
    <dbReference type="NCBI Taxonomy" id="675824"/>
    <lineage>
        <taxon>Eukaryota</taxon>
        <taxon>Fungi</taxon>
        <taxon>Dikarya</taxon>
        <taxon>Ascomycota</taxon>
        <taxon>Saccharomycotina</taxon>
        <taxon>Lipomycetes</taxon>
        <taxon>Lipomycetales</taxon>
        <taxon>Lipomycetaceae</taxon>
        <taxon>Lipomyces</taxon>
    </lineage>
</organism>
<feature type="repeat" description="WD" evidence="6">
    <location>
        <begin position="77"/>
        <end position="103"/>
    </location>
</feature>
<feature type="repeat" description="WD" evidence="6">
    <location>
        <begin position="481"/>
        <end position="515"/>
    </location>
</feature>
<dbReference type="GO" id="GO:0000480">
    <property type="term" value="P:endonucleolytic cleavage in 5'-ETS of tricistronic rRNA transcript (SSU-rRNA, 5.8S rRNA, LSU-rRNA)"/>
    <property type="evidence" value="ECO:0007669"/>
    <property type="project" value="EnsemblFungi"/>
</dbReference>
<dbReference type="PRINTS" id="PR00320">
    <property type="entry name" value="GPROTEINBRPT"/>
</dbReference>
<dbReference type="OrthoDB" id="407922at2759"/>
<dbReference type="Pfam" id="PF25173">
    <property type="entry name" value="Beta-prop_WDR3_1st"/>
    <property type="match status" value="1"/>
</dbReference>
<evidence type="ECO:0000256" key="1">
    <source>
        <dbReference type="ARBA" id="ARBA00004604"/>
    </source>
</evidence>
<evidence type="ECO:0000313" key="10">
    <source>
        <dbReference type="EMBL" id="ODQ76310.1"/>
    </source>
</evidence>
<dbReference type="InterPro" id="IPR015943">
    <property type="entry name" value="WD40/YVTN_repeat-like_dom_sf"/>
</dbReference>
<dbReference type="GO" id="GO:0034511">
    <property type="term" value="F:U3 snoRNA binding"/>
    <property type="evidence" value="ECO:0007669"/>
    <property type="project" value="EnsemblFungi"/>
</dbReference>
<evidence type="ECO:0000256" key="2">
    <source>
        <dbReference type="ARBA" id="ARBA00022574"/>
    </source>
</evidence>
<evidence type="ECO:0000256" key="3">
    <source>
        <dbReference type="ARBA" id="ARBA00022737"/>
    </source>
</evidence>
<keyword evidence="3" id="KW-0677">Repeat</keyword>
<feature type="repeat" description="WD" evidence="6">
    <location>
        <begin position="622"/>
        <end position="654"/>
    </location>
</feature>
<feature type="repeat" description="WD" evidence="6">
    <location>
        <begin position="664"/>
        <end position="696"/>
    </location>
</feature>
<dbReference type="STRING" id="675824.A0A1E3QFA5"/>
<dbReference type="Gene3D" id="2.130.10.10">
    <property type="entry name" value="YVTN repeat-like/Quinoprotein amine dehydrogenase"/>
    <property type="match status" value="4"/>
</dbReference>
<proteinExistence type="inferred from homology"/>
<evidence type="ECO:0000256" key="8">
    <source>
        <dbReference type="SAM" id="MobiDB-lite"/>
    </source>
</evidence>
<dbReference type="InterPro" id="IPR036322">
    <property type="entry name" value="WD40_repeat_dom_sf"/>
</dbReference>
<accession>A0A1E3QFA5</accession>
<evidence type="ECO:0000259" key="9">
    <source>
        <dbReference type="Pfam" id="PF04003"/>
    </source>
</evidence>
<keyword evidence="4" id="KW-0539">Nucleus</keyword>
<dbReference type="GO" id="GO:0034388">
    <property type="term" value="C:Pwp2p-containing subcomplex of 90S preribosome"/>
    <property type="evidence" value="ECO:0007669"/>
    <property type="project" value="EnsemblFungi"/>
</dbReference>
<comment type="similarity">
    <text evidence="5">Belongs to the WD repeat WDR3/UTP12 family.</text>
</comment>
<feature type="region of interest" description="Disordered" evidence="8">
    <location>
        <begin position="722"/>
        <end position="742"/>
    </location>
</feature>
<dbReference type="PANTHER" id="PTHR19853">
    <property type="entry name" value="WD REPEAT CONTAINING PROTEIN 3 WDR3"/>
    <property type="match status" value="1"/>
</dbReference>
<dbReference type="InterPro" id="IPR051570">
    <property type="entry name" value="TBC1_cilium_biogenesis"/>
</dbReference>
<feature type="domain" description="Small-subunit processome Utp12" evidence="9">
    <location>
        <begin position="802"/>
        <end position="903"/>
    </location>
</feature>
<dbReference type="SUPFAM" id="SSF50978">
    <property type="entry name" value="WD40 repeat-like"/>
    <property type="match status" value="2"/>
</dbReference>
<dbReference type="GO" id="GO:0032040">
    <property type="term" value="C:small-subunit processome"/>
    <property type="evidence" value="ECO:0007669"/>
    <property type="project" value="EnsemblFungi"/>
</dbReference>
<evidence type="ECO:0000313" key="11">
    <source>
        <dbReference type="Proteomes" id="UP000094385"/>
    </source>
</evidence>
<dbReference type="PROSITE" id="PS00678">
    <property type="entry name" value="WD_REPEATS_1"/>
    <property type="match status" value="3"/>
</dbReference>
<feature type="repeat" description="WD" evidence="6">
    <location>
        <begin position="400"/>
        <end position="440"/>
    </location>
</feature>
<evidence type="ECO:0000256" key="5">
    <source>
        <dbReference type="ARBA" id="ARBA00038229"/>
    </source>
</evidence>
<dbReference type="FunFam" id="2.130.10.10:FF:000178">
    <property type="entry name" value="WD repeat domain 3"/>
    <property type="match status" value="1"/>
</dbReference>
<evidence type="ECO:0000256" key="7">
    <source>
        <dbReference type="SAM" id="Coils"/>
    </source>
</evidence>
<dbReference type="InterPro" id="IPR001680">
    <property type="entry name" value="WD40_rpt"/>
</dbReference>
<dbReference type="FunFam" id="2.130.10.10:FF:000157">
    <property type="entry name" value="WD repeat domain 3"/>
    <property type="match status" value="1"/>
</dbReference>